<evidence type="ECO:0000256" key="15">
    <source>
        <dbReference type="ARBA" id="ARBA00030800"/>
    </source>
</evidence>
<dbReference type="SUPFAM" id="SSF55874">
    <property type="entry name" value="ATPase domain of HSP90 chaperone/DNA topoisomerase II/histidine kinase"/>
    <property type="match status" value="1"/>
</dbReference>
<evidence type="ECO:0000256" key="11">
    <source>
        <dbReference type="ARBA" id="ARBA00023004"/>
    </source>
</evidence>
<evidence type="ECO:0000256" key="14">
    <source>
        <dbReference type="ARBA" id="ARBA00024827"/>
    </source>
</evidence>
<dbReference type="Proteomes" id="UP001499930">
    <property type="component" value="Unassembled WGS sequence"/>
</dbReference>
<feature type="domain" description="Histidine kinase" evidence="16">
    <location>
        <begin position="270"/>
        <end position="356"/>
    </location>
</feature>
<name>A0ABN3YD53_9ACTN</name>
<dbReference type="InterPro" id="IPR011712">
    <property type="entry name" value="Sig_transdc_His_kin_sub3_dim/P"/>
</dbReference>
<evidence type="ECO:0000259" key="16">
    <source>
        <dbReference type="PROSITE" id="PS50109"/>
    </source>
</evidence>
<evidence type="ECO:0000256" key="2">
    <source>
        <dbReference type="ARBA" id="ARBA00001966"/>
    </source>
</evidence>
<dbReference type="GO" id="GO:0016301">
    <property type="term" value="F:kinase activity"/>
    <property type="evidence" value="ECO:0007669"/>
    <property type="project" value="UniProtKB-KW"/>
</dbReference>
<dbReference type="EC" id="2.7.13.3" evidence="4"/>
<keyword evidence="18" id="KW-1185">Reference proteome</keyword>
<dbReference type="InterPro" id="IPR050482">
    <property type="entry name" value="Sensor_HK_TwoCompSys"/>
</dbReference>
<comment type="catalytic activity">
    <reaction evidence="1">
        <text>ATP + protein L-histidine = ADP + protein N-phospho-L-histidine.</text>
        <dbReference type="EC" id="2.7.13.3"/>
    </reaction>
</comment>
<proteinExistence type="predicted"/>
<dbReference type="Gene3D" id="1.20.5.1930">
    <property type="match status" value="1"/>
</dbReference>
<comment type="cofactor">
    <cofactor evidence="2">
        <name>[4Fe-4S] cluster</name>
        <dbReference type="ChEBI" id="CHEBI:49883"/>
    </cofactor>
</comment>
<keyword evidence="12" id="KW-0902">Two-component regulatory system</keyword>
<keyword evidence="8" id="KW-0808">Transferase</keyword>
<keyword evidence="10 17" id="KW-0418">Kinase</keyword>
<dbReference type="Pfam" id="PF07730">
    <property type="entry name" value="HisKA_3"/>
    <property type="match status" value="1"/>
</dbReference>
<dbReference type="PRINTS" id="PR00344">
    <property type="entry name" value="BCTRLSENSOR"/>
</dbReference>
<evidence type="ECO:0000256" key="7">
    <source>
        <dbReference type="ARBA" id="ARBA00022490"/>
    </source>
</evidence>
<evidence type="ECO:0000313" key="17">
    <source>
        <dbReference type="EMBL" id="GAA3025659.1"/>
    </source>
</evidence>
<dbReference type="PROSITE" id="PS50109">
    <property type="entry name" value="HIS_KIN"/>
    <property type="match status" value="1"/>
</dbReference>
<comment type="function">
    <text evidence="14">Member of the two-component regulatory system NreB/NreC involved in the control of dissimilatory nitrate/nitrite reduction in response to oxygen. NreB functions as a direct oxygen sensor histidine kinase which is autophosphorylated, in the absence of oxygen, probably at the conserved histidine residue, and transfers its phosphate group probably to a conserved aspartate residue of NreC. NreB/NreC activates the expression of the nitrate (narGHJI) and nitrite (nir) reductase operons, as well as the putative nitrate transporter gene narT.</text>
</comment>
<dbReference type="CDD" id="cd16917">
    <property type="entry name" value="HATPase_UhpB-NarQ-NarX-like"/>
    <property type="match status" value="1"/>
</dbReference>
<dbReference type="PANTHER" id="PTHR24421">
    <property type="entry name" value="NITRATE/NITRITE SENSOR PROTEIN NARX-RELATED"/>
    <property type="match status" value="1"/>
</dbReference>
<keyword evidence="11" id="KW-0408">Iron</keyword>
<evidence type="ECO:0000313" key="18">
    <source>
        <dbReference type="Proteomes" id="UP001499930"/>
    </source>
</evidence>
<protein>
    <recommendedName>
        <fullName evidence="5">Oxygen sensor histidine kinase NreB</fullName>
        <ecNumber evidence="4">2.7.13.3</ecNumber>
    </recommendedName>
    <alternativeName>
        <fullName evidence="15">Nitrogen regulation protein B</fullName>
    </alternativeName>
</protein>
<accession>A0ABN3YD53</accession>
<evidence type="ECO:0000256" key="1">
    <source>
        <dbReference type="ARBA" id="ARBA00000085"/>
    </source>
</evidence>
<comment type="caution">
    <text evidence="17">The sequence shown here is derived from an EMBL/GenBank/DDBJ whole genome shotgun (WGS) entry which is preliminary data.</text>
</comment>
<dbReference type="SMART" id="SM00387">
    <property type="entry name" value="HATPase_c"/>
    <property type="match status" value="1"/>
</dbReference>
<dbReference type="Pfam" id="PF02518">
    <property type="entry name" value="HATPase_c"/>
    <property type="match status" value="1"/>
</dbReference>
<comment type="subcellular location">
    <subcellularLocation>
        <location evidence="3">Cytoplasm</location>
    </subcellularLocation>
</comment>
<sequence>MTHGAAGDPAELVESCREEIIDEFESALRSTGNAVFSDRGAREQALRTAHHILDDVTATLRAGRIQVGELYRFQARELGNVRAAGGVHPKASLEAGSLFFRAALRHLTRRIAEAYESPADVIVLAIGGMEESLSQRVRESADSYHSFLLNQVQEKQEDERRRIARELHDHIGHGVSVAHQQLALSEVYRPVDAARAGAKIGLAQQAIRETMENLRQITSELHPQIPARSLEKSLLGFLETVEDDAVSVRLDVNGDESWAWPQVLDEAFLIIREAVRNALAHGRPKTVLVRVNIAPHELAASVQDNGRGFTPARARERGGVGLSSMRERAGLLGGRVLISSDPGNGCLVELVLPLQGRSGGGRDT</sequence>
<organism evidence="17 18">
    <name type="scientific">Streptosporangium longisporum</name>
    <dbReference type="NCBI Taxonomy" id="46187"/>
    <lineage>
        <taxon>Bacteria</taxon>
        <taxon>Bacillati</taxon>
        <taxon>Actinomycetota</taxon>
        <taxon>Actinomycetes</taxon>
        <taxon>Streptosporangiales</taxon>
        <taxon>Streptosporangiaceae</taxon>
        <taxon>Streptosporangium</taxon>
    </lineage>
</organism>
<evidence type="ECO:0000256" key="4">
    <source>
        <dbReference type="ARBA" id="ARBA00012438"/>
    </source>
</evidence>
<keyword evidence="7" id="KW-0963">Cytoplasm</keyword>
<keyword evidence="6" id="KW-0004">4Fe-4S</keyword>
<reference evidence="17 18" key="1">
    <citation type="journal article" date="2019" name="Int. J. Syst. Evol. Microbiol.">
        <title>The Global Catalogue of Microorganisms (GCM) 10K type strain sequencing project: providing services to taxonomists for standard genome sequencing and annotation.</title>
        <authorList>
            <consortium name="The Broad Institute Genomics Platform"/>
            <consortium name="The Broad Institute Genome Sequencing Center for Infectious Disease"/>
            <person name="Wu L."/>
            <person name="Ma J."/>
        </authorList>
    </citation>
    <scope>NUCLEOTIDE SEQUENCE [LARGE SCALE GENOMIC DNA]</scope>
    <source>
        <strain evidence="17 18">JCM 3106</strain>
    </source>
</reference>
<keyword evidence="9" id="KW-0479">Metal-binding</keyword>
<dbReference type="InterPro" id="IPR036890">
    <property type="entry name" value="HATPase_C_sf"/>
</dbReference>
<dbReference type="InterPro" id="IPR004358">
    <property type="entry name" value="Sig_transdc_His_kin-like_C"/>
</dbReference>
<evidence type="ECO:0000256" key="6">
    <source>
        <dbReference type="ARBA" id="ARBA00022485"/>
    </source>
</evidence>
<dbReference type="EMBL" id="BAAAWD010000015">
    <property type="protein sequence ID" value="GAA3025659.1"/>
    <property type="molecule type" value="Genomic_DNA"/>
</dbReference>
<gene>
    <name evidence="17" type="ORF">GCM10017559_59230</name>
</gene>
<dbReference type="InterPro" id="IPR003594">
    <property type="entry name" value="HATPase_dom"/>
</dbReference>
<evidence type="ECO:0000256" key="8">
    <source>
        <dbReference type="ARBA" id="ARBA00022679"/>
    </source>
</evidence>
<keyword evidence="13" id="KW-0411">Iron-sulfur</keyword>
<evidence type="ECO:0000256" key="9">
    <source>
        <dbReference type="ARBA" id="ARBA00022723"/>
    </source>
</evidence>
<evidence type="ECO:0000256" key="12">
    <source>
        <dbReference type="ARBA" id="ARBA00023012"/>
    </source>
</evidence>
<dbReference type="InterPro" id="IPR005467">
    <property type="entry name" value="His_kinase_dom"/>
</dbReference>
<evidence type="ECO:0000256" key="5">
    <source>
        <dbReference type="ARBA" id="ARBA00017322"/>
    </source>
</evidence>
<evidence type="ECO:0000256" key="10">
    <source>
        <dbReference type="ARBA" id="ARBA00022777"/>
    </source>
</evidence>
<evidence type="ECO:0000256" key="13">
    <source>
        <dbReference type="ARBA" id="ARBA00023014"/>
    </source>
</evidence>
<dbReference type="Gene3D" id="3.30.565.10">
    <property type="entry name" value="Histidine kinase-like ATPase, C-terminal domain"/>
    <property type="match status" value="1"/>
</dbReference>
<evidence type="ECO:0000256" key="3">
    <source>
        <dbReference type="ARBA" id="ARBA00004496"/>
    </source>
</evidence>